<evidence type="ECO:0000313" key="3">
    <source>
        <dbReference type="Proteomes" id="UP001566331"/>
    </source>
</evidence>
<keyword evidence="1" id="KW-0732">Signal</keyword>
<keyword evidence="3" id="KW-1185">Reference proteome</keyword>
<protein>
    <submittedName>
        <fullName evidence="2">DUF4124 domain-containing protein</fullName>
    </submittedName>
</protein>
<dbReference type="EMBL" id="JBFWIC010000022">
    <property type="protein sequence ID" value="MEZ0475847.1"/>
    <property type="molecule type" value="Genomic_DNA"/>
</dbReference>
<name>A0ABV4HVZ9_9GAMM</name>
<feature type="chain" id="PRO_5046357935" evidence="1">
    <location>
        <begin position="20"/>
        <end position="208"/>
    </location>
</feature>
<dbReference type="RefSeq" id="WP_370565298.1">
    <property type="nucleotide sequence ID" value="NZ_JBFWIB010000015.1"/>
</dbReference>
<gene>
    <name evidence="2" type="ORF">AB6713_14680</name>
</gene>
<evidence type="ECO:0000256" key="1">
    <source>
        <dbReference type="SAM" id="SignalP"/>
    </source>
</evidence>
<accession>A0ABV4HVZ9</accession>
<sequence>MMRHALFCAALLLAAPAIAQKNEMVIYHCTDAGGAVTVQNDTPCPAGSTQKTRVIDPPPPLPAYVPMTPPPAPSHLAPITRVKRDDGFDPAALVIDLELQLPPPLFLCTTYDQTRYYTEDSEPASRCQPMATVGIGGLQGLGAGKACMQVTDVCEPVPDEALCEAWDARVDEAEFRWKFAGGHYATEDRRAEYEALARVRDTSTCAAE</sequence>
<comment type="caution">
    <text evidence="2">The sequence shown here is derived from an EMBL/GenBank/DDBJ whole genome shotgun (WGS) entry which is preliminary data.</text>
</comment>
<proteinExistence type="predicted"/>
<feature type="signal peptide" evidence="1">
    <location>
        <begin position="1"/>
        <end position="19"/>
    </location>
</feature>
<evidence type="ECO:0000313" key="2">
    <source>
        <dbReference type="EMBL" id="MEZ0475847.1"/>
    </source>
</evidence>
<organism evidence="2 3">
    <name type="scientific">Luteimonas salinilitoris</name>
    <dbReference type="NCBI Taxonomy" id="3237697"/>
    <lineage>
        <taxon>Bacteria</taxon>
        <taxon>Pseudomonadati</taxon>
        <taxon>Pseudomonadota</taxon>
        <taxon>Gammaproteobacteria</taxon>
        <taxon>Lysobacterales</taxon>
        <taxon>Lysobacteraceae</taxon>
        <taxon>Luteimonas</taxon>
    </lineage>
</organism>
<dbReference type="Proteomes" id="UP001566331">
    <property type="component" value="Unassembled WGS sequence"/>
</dbReference>
<reference evidence="2 3" key="1">
    <citation type="submission" date="2024-07" db="EMBL/GenBank/DDBJ databases">
        <title>Luteimonas salilacus sp. nov., isolated from the shore soil of Salt Lake in Tibet of China.</title>
        <authorList>
            <person name="Zhang X."/>
            <person name="Li A."/>
        </authorList>
    </citation>
    <scope>NUCLEOTIDE SEQUENCE [LARGE SCALE GENOMIC DNA]</scope>
    <source>
        <strain evidence="2 3">B3-2-R+30</strain>
    </source>
</reference>